<reference evidence="1" key="1">
    <citation type="submission" date="2014-09" db="EMBL/GenBank/DDBJ databases">
        <authorList>
            <person name="Magalhaes I.L.F."/>
            <person name="Oliveira U."/>
            <person name="Santos F.R."/>
            <person name="Vidigal T.H.D.A."/>
            <person name="Brescovit A.D."/>
            <person name="Santos A.J."/>
        </authorList>
    </citation>
    <scope>NUCLEOTIDE SEQUENCE</scope>
    <source>
        <tissue evidence="1">Shoot tissue taken approximately 20 cm above the soil surface</tissue>
    </source>
</reference>
<reference evidence="1" key="2">
    <citation type="journal article" date="2015" name="Data Brief">
        <title>Shoot transcriptome of the giant reed, Arundo donax.</title>
        <authorList>
            <person name="Barrero R.A."/>
            <person name="Guerrero F.D."/>
            <person name="Moolhuijzen P."/>
            <person name="Goolsby J.A."/>
            <person name="Tidwell J."/>
            <person name="Bellgard S.E."/>
            <person name="Bellgard M.I."/>
        </authorList>
    </citation>
    <scope>NUCLEOTIDE SEQUENCE</scope>
    <source>
        <tissue evidence="1">Shoot tissue taken approximately 20 cm above the soil surface</tissue>
    </source>
</reference>
<organism evidence="1">
    <name type="scientific">Arundo donax</name>
    <name type="common">Giant reed</name>
    <name type="synonym">Donax arundinaceus</name>
    <dbReference type="NCBI Taxonomy" id="35708"/>
    <lineage>
        <taxon>Eukaryota</taxon>
        <taxon>Viridiplantae</taxon>
        <taxon>Streptophyta</taxon>
        <taxon>Embryophyta</taxon>
        <taxon>Tracheophyta</taxon>
        <taxon>Spermatophyta</taxon>
        <taxon>Magnoliopsida</taxon>
        <taxon>Liliopsida</taxon>
        <taxon>Poales</taxon>
        <taxon>Poaceae</taxon>
        <taxon>PACMAD clade</taxon>
        <taxon>Arundinoideae</taxon>
        <taxon>Arundineae</taxon>
        <taxon>Arundo</taxon>
    </lineage>
</organism>
<proteinExistence type="predicted"/>
<dbReference type="AlphaFoldDB" id="A0A0A9GED4"/>
<name>A0A0A9GED4_ARUDO</name>
<protein>
    <submittedName>
        <fullName evidence="1">Uncharacterized protein</fullName>
    </submittedName>
</protein>
<evidence type="ECO:0000313" key="1">
    <source>
        <dbReference type="EMBL" id="JAE21799.1"/>
    </source>
</evidence>
<dbReference type="EMBL" id="GBRH01176097">
    <property type="protein sequence ID" value="JAE21799.1"/>
    <property type="molecule type" value="Transcribed_RNA"/>
</dbReference>
<accession>A0A0A9GED4</accession>
<sequence>MALMLHSHREHSIYWPDIDMRLEDHNSLVYQRFLAQNCRQDCCKFWLCRNSNQCHVVVYCLGLIVDA</sequence>